<gene>
    <name evidence="1" type="ORF">D6D20_05840</name>
</gene>
<evidence type="ECO:0000313" key="2">
    <source>
        <dbReference type="Proteomes" id="UP000310421"/>
    </source>
</evidence>
<protein>
    <submittedName>
        <fullName evidence="1">Uncharacterized protein</fullName>
    </submittedName>
</protein>
<organism evidence="1 2">
    <name type="scientific">Aureobasidium pullulans</name>
    <name type="common">Black yeast</name>
    <name type="synonym">Pullularia pullulans</name>
    <dbReference type="NCBI Taxonomy" id="5580"/>
    <lineage>
        <taxon>Eukaryota</taxon>
        <taxon>Fungi</taxon>
        <taxon>Dikarya</taxon>
        <taxon>Ascomycota</taxon>
        <taxon>Pezizomycotina</taxon>
        <taxon>Dothideomycetes</taxon>
        <taxon>Dothideomycetidae</taxon>
        <taxon>Dothideales</taxon>
        <taxon>Saccotheciaceae</taxon>
        <taxon>Aureobasidium</taxon>
    </lineage>
</organism>
<accession>A0A4S8Z4E8</accession>
<sequence length="140" mass="15386">MQHLGINYASETKTYKNPSTCLGQHLFTALRPKPTTQFPTISNTMQYLSAVLALFGTLAIAGKHHNCGCNVRGAYSEELSQATCALWGATQIHTHFDGHSCVDKGIGRGIDGQPWENTCRQAWQINFGGNPNDVEGHCWH</sequence>
<dbReference type="AlphaFoldDB" id="A0A4S8Z4E8"/>
<comment type="caution">
    <text evidence="1">The sequence shown here is derived from an EMBL/GenBank/DDBJ whole genome shotgun (WGS) entry which is preliminary data.</text>
</comment>
<dbReference type="EMBL" id="QZAN01000063">
    <property type="protein sequence ID" value="THW60331.1"/>
    <property type="molecule type" value="Genomic_DNA"/>
</dbReference>
<evidence type="ECO:0000313" key="1">
    <source>
        <dbReference type="EMBL" id="THW60331.1"/>
    </source>
</evidence>
<reference evidence="1 2" key="1">
    <citation type="submission" date="2018-10" db="EMBL/GenBank/DDBJ databases">
        <title>Fifty Aureobasidium pullulans genomes reveal a recombining polyextremotolerant generalist.</title>
        <authorList>
            <person name="Gostincar C."/>
            <person name="Turk M."/>
            <person name="Zajc J."/>
            <person name="Gunde-Cimerman N."/>
        </authorList>
    </citation>
    <scope>NUCLEOTIDE SEQUENCE [LARGE SCALE GENOMIC DNA]</scope>
    <source>
        <strain evidence="1 2">EXF-10751</strain>
    </source>
</reference>
<dbReference type="Proteomes" id="UP000310421">
    <property type="component" value="Unassembled WGS sequence"/>
</dbReference>
<proteinExistence type="predicted"/>
<name>A0A4S8Z4E8_AURPU</name>